<evidence type="ECO:0000256" key="5">
    <source>
        <dbReference type="ARBA" id="ARBA00022692"/>
    </source>
</evidence>
<dbReference type="InterPro" id="IPR006303">
    <property type="entry name" value="FliR"/>
</dbReference>
<evidence type="ECO:0000256" key="3">
    <source>
        <dbReference type="ARBA" id="ARBA00021717"/>
    </source>
</evidence>
<evidence type="ECO:0000256" key="10">
    <source>
        <dbReference type="RuleBase" id="RU362071"/>
    </source>
</evidence>
<keyword evidence="8 10" id="KW-0975">Bacterial flagellum</keyword>
<evidence type="ECO:0000313" key="11">
    <source>
        <dbReference type="EMBL" id="QWT48411.1"/>
    </source>
</evidence>
<keyword evidence="12" id="KW-1185">Reference proteome</keyword>
<dbReference type="Pfam" id="PF01311">
    <property type="entry name" value="Bac_export_1"/>
    <property type="match status" value="1"/>
</dbReference>
<dbReference type="Proteomes" id="UP000683428">
    <property type="component" value="Chromosome"/>
</dbReference>
<name>A0A975SL94_9RHOO</name>
<evidence type="ECO:0000256" key="7">
    <source>
        <dbReference type="ARBA" id="ARBA00023136"/>
    </source>
</evidence>
<dbReference type="KEGG" id="aiq:Azoinq_11165"/>
<dbReference type="GO" id="GO:0006605">
    <property type="term" value="P:protein targeting"/>
    <property type="evidence" value="ECO:0007669"/>
    <property type="project" value="UniProtKB-UniRule"/>
</dbReference>
<sequence length="265" mass="28093">MITFSSAQLDALLAAYFYPLARILAFAATAPIFNNAALPRRIRLVFGLALTLAIAPTVTVPQDIPPGSGIGLLILGHQILIGIALGFVMRLVFSGIELAGELISSQMGLGFATLYDPSSAAQTGVISEFTNLCASLVFLALNGHLLMIATLAESFRVLPLAPNTVTAGLWLNLAEAGSRIFSLGLFLSLPVIMALLITNMSLAILSRAAPQLNMMAMGFPITMLVGFVVLALSLSYWVTPLSRMFMEGIQQMLAVFPPPSIRGSP</sequence>
<dbReference type="InterPro" id="IPR002010">
    <property type="entry name" value="T3SS_IM_R"/>
</dbReference>
<dbReference type="GO" id="GO:0005886">
    <property type="term" value="C:plasma membrane"/>
    <property type="evidence" value="ECO:0007669"/>
    <property type="project" value="UniProtKB-SubCell"/>
</dbReference>
<dbReference type="GO" id="GO:0009425">
    <property type="term" value="C:bacterial-type flagellum basal body"/>
    <property type="evidence" value="ECO:0007669"/>
    <property type="project" value="UniProtKB-SubCell"/>
</dbReference>
<feature type="transmembrane region" description="Helical" evidence="10">
    <location>
        <begin position="45"/>
        <end position="64"/>
    </location>
</feature>
<dbReference type="NCBIfam" id="TIGR01400">
    <property type="entry name" value="fliR"/>
    <property type="match status" value="1"/>
</dbReference>
<keyword evidence="11" id="KW-0969">Cilium</keyword>
<feature type="transmembrane region" description="Helical" evidence="10">
    <location>
        <begin position="12"/>
        <end position="33"/>
    </location>
</feature>
<evidence type="ECO:0000256" key="6">
    <source>
        <dbReference type="ARBA" id="ARBA00022989"/>
    </source>
</evidence>
<evidence type="ECO:0000256" key="4">
    <source>
        <dbReference type="ARBA" id="ARBA00022475"/>
    </source>
</evidence>
<evidence type="ECO:0000256" key="2">
    <source>
        <dbReference type="ARBA" id="ARBA00009772"/>
    </source>
</evidence>
<protein>
    <recommendedName>
        <fullName evidence="3 9">Flagellar biosynthetic protein FliR</fullName>
    </recommendedName>
</protein>
<evidence type="ECO:0000256" key="8">
    <source>
        <dbReference type="ARBA" id="ARBA00023143"/>
    </source>
</evidence>
<proteinExistence type="inferred from homology"/>
<keyword evidence="4 10" id="KW-1003">Cell membrane</keyword>
<keyword evidence="7 10" id="KW-0472">Membrane</keyword>
<dbReference type="GO" id="GO:0044780">
    <property type="term" value="P:bacterial-type flagellum assembly"/>
    <property type="evidence" value="ECO:0007669"/>
    <property type="project" value="UniProtKB-UniRule"/>
</dbReference>
<gene>
    <name evidence="11" type="primary">fliR</name>
    <name evidence="11" type="ORF">Azoinq_11165</name>
</gene>
<comment type="similarity">
    <text evidence="2 10">Belongs to the FliR/MopE/SpaR family.</text>
</comment>
<dbReference type="PANTHER" id="PTHR30065">
    <property type="entry name" value="FLAGELLAR BIOSYNTHETIC PROTEIN FLIR"/>
    <property type="match status" value="1"/>
</dbReference>
<keyword evidence="11" id="KW-0282">Flagellum</keyword>
<dbReference type="EMBL" id="CP064782">
    <property type="protein sequence ID" value="QWT48411.1"/>
    <property type="molecule type" value="Genomic_DNA"/>
</dbReference>
<keyword evidence="6 10" id="KW-1133">Transmembrane helix</keyword>
<evidence type="ECO:0000256" key="1">
    <source>
        <dbReference type="ARBA" id="ARBA00002578"/>
    </source>
</evidence>
<feature type="transmembrane region" description="Helical" evidence="10">
    <location>
        <begin position="217"/>
        <end position="238"/>
    </location>
</feature>
<comment type="subcellular location">
    <subcellularLocation>
        <location evidence="10">Cell membrane</location>
        <topology evidence="10">Multi-pass membrane protein</topology>
    </subcellularLocation>
    <subcellularLocation>
        <location evidence="10">Bacterial flagellum basal body</location>
    </subcellularLocation>
</comment>
<dbReference type="RefSeq" id="WP_216129072.1">
    <property type="nucleotide sequence ID" value="NZ_CP064782.1"/>
</dbReference>
<reference evidence="11" key="1">
    <citation type="submission" date="2020-11" db="EMBL/GenBank/DDBJ databases">
        <title>Azospira inquinata sp. nov.</title>
        <authorList>
            <person name="Moe W.M."/>
            <person name="Mikes M.C."/>
        </authorList>
    </citation>
    <scope>NUCLEOTIDE SEQUENCE</scope>
    <source>
        <strain evidence="11">Azo-3</strain>
    </source>
</reference>
<dbReference type="AlphaFoldDB" id="A0A975SL94"/>
<feature type="transmembrane region" description="Helical" evidence="10">
    <location>
        <begin position="70"/>
        <end position="93"/>
    </location>
</feature>
<evidence type="ECO:0000313" key="12">
    <source>
        <dbReference type="Proteomes" id="UP000683428"/>
    </source>
</evidence>
<keyword evidence="11" id="KW-0966">Cell projection</keyword>
<feature type="transmembrane region" description="Helical" evidence="10">
    <location>
        <begin position="180"/>
        <end position="205"/>
    </location>
</feature>
<accession>A0A975SL94</accession>
<dbReference type="PANTHER" id="PTHR30065:SF8">
    <property type="entry name" value="FLAGELLAR BIOSYNTHETIC PROTEIN FLIR"/>
    <property type="match status" value="1"/>
</dbReference>
<comment type="function">
    <text evidence="1 10">Role in flagellar biosynthesis.</text>
</comment>
<organism evidence="11 12">
    <name type="scientific">Azospira inquinata</name>
    <dbReference type="NCBI Taxonomy" id="2785627"/>
    <lineage>
        <taxon>Bacteria</taxon>
        <taxon>Pseudomonadati</taxon>
        <taxon>Pseudomonadota</taxon>
        <taxon>Betaproteobacteria</taxon>
        <taxon>Rhodocyclales</taxon>
        <taxon>Rhodocyclaceae</taxon>
        <taxon>Azospira</taxon>
    </lineage>
</organism>
<keyword evidence="5 10" id="KW-0812">Transmembrane</keyword>
<evidence type="ECO:0000256" key="9">
    <source>
        <dbReference type="NCBIfam" id="TIGR01400"/>
    </source>
</evidence>